<dbReference type="InterPro" id="IPR021264">
    <property type="entry name" value="AFUB_079030/YDR124W-like"/>
</dbReference>
<dbReference type="PANTHER" id="PTHR36102">
    <property type="entry name" value="CHROMOSOME 10, WHOLE GENOME SHOTGUN SEQUENCE"/>
    <property type="match status" value="1"/>
</dbReference>
<dbReference type="InterPro" id="IPR047092">
    <property type="entry name" value="AFUB_07903/YDR124W-like_hel"/>
</dbReference>
<evidence type="ECO:0000259" key="2">
    <source>
        <dbReference type="Pfam" id="PF11001"/>
    </source>
</evidence>
<evidence type="ECO:0000313" key="3">
    <source>
        <dbReference type="EMBL" id="OCL10954.1"/>
    </source>
</evidence>
<dbReference type="PANTHER" id="PTHR36102:SF1">
    <property type="entry name" value="YDR124W-LIKE HELICAL BUNDLE DOMAIN-CONTAINING PROTEIN"/>
    <property type="match status" value="1"/>
</dbReference>
<feature type="compositionally biased region" description="Polar residues" evidence="1">
    <location>
        <begin position="606"/>
        <end position="636"/>
    </location>
</feature>
<feature type="compositionally biased region" description="Polar residues" evidence="1">
    <location>
        <begin position="202"/>
        <end position="211"/>
    </location>
</feature>
<reference evidence="3 4" key="1">
    <citation type="journal article" date="2016" name="Nat. Commun.">
        <title>Ectomycorrhizal ecology is imprinted in the genome of the dominant symbiotic fungus Cenococcum geophilum.</title>
        <authorList>
            <consortium name="DOE Joint Genome Institute"/>
            <person name="Peter M."/>
            <person name="Kohler A."/>
            <person name="Ohm R.A."/>
            <person name="Kuo A."/>
            <person name="Krutzmann J."/>
            <person name="Morin E."/>
            <person name="Arend M."/>
            <person name="Barry K.W."/>
            <person name="Binder M."/>
            <person name="Choi C."/>
            <person name="Clum A."/>
            <person name="Copeland A."/>
            <person name="Grisel N."/>
            <person name="Haridas S."/>
            <person name="Kipfer T."/>
            <person name="LaButti K."/>
            <person name="Lindquist E."/>
            <person name="Lipzen A."/>
            <person name="Maire R."/>
            <person name="Meier B."/>
            <person name="Mihaltcheva S."/>
            <person name="Molinier V."/>
            <person name="Murat C."/>
            <person name="Poggeler S."/>
            <person name="Quandt C.A."/>
            <person name="Sperisen C."/>
            <person name="Tritt A."/>
            <person name="Tisserant E."/>
            <person name="Crous P.W."/>
            <person name="Henrissat B."/>
            <person name="Nehls U."/>
            <person name="Egli S."/>
            <person name="Spatafora J.W."/>
            <person name="Grigoriev I.V."/>
            <person name="Martin F.M."/>
        </authorList>
    </citation>
    <scope>NUCLEOTIDE SEQUENCE [LARGE SCALE GENOMIC DNA]</scope>
    <source>
        <strain evidence="3 4">CBS 207.34</strain>
    </source>
</reference>
<dbReference type="OrthoDB" id="5338458at2759"/>
<feature type="compositionally biased region" description="Polar residues" evidence="1">
    <location>
        <begin position="590"/>
        <end position="599"/>
    </location>
</feature>
<name>A0A8E2JVQ2_9PEZI</name>
<dbReference type="Proteomes" id="UP000250140">
    <property type="component" value="Unassembled WGS sequence"/>
</dbReference>
<feature type="region of interest" description="Disordered" evidence="1">
    <location>
        <begin position="586"/>
        <end position="652"/>
    </location>
</feature>
<feature type="region of interest" description="Disordered" evidence="1">
    <location>
        <begin position="1"/>
        <end position="50"/>
    </location>
</feature>
<feature type="compositionally biased region" description="Acidic residues" evidence="1">
    <location>
        <begin position="118"/>
        <end position="129"/>
    </location>
</feature>
<feature type="domain" description="Subtelomeric hrmA-associated cluster protein AFUB-079030/YDR124W-like helical bundle" evidence="2">
    <location>
        <begin position="220"/>
        <end position="355"/>
    </location>
</feature>
<feature type="compositionally biased region" description="Basic and acidic residues" evidence="1">
    <location>
        <begin position="24"/>
        <end position="35"/>
    </location>
</feature>
<feature type="region of interest" description="Disordered" evidence="1">
    <location>
        <begin position="379"/>
        <end position="414"/>
    </location>
</feature>
<feature type="region of interest" description="Disordered" evidence="1">
    <location>
        <begin position="107"/>
        <end position="218"/>
    </location>
</feature>
<protein>
    <recommendedName>
        <fullName evidence="2">Subtelomeric hrmA-associated cluster protein AFUB-079030/YDR124W-like helical bundle domain-containing protein</fullName>
    </recommendedName>
</protein>
<keyword evidence="4" id="KW-1185">Reference proteome</keyword>
<dbReference type="Pfam" id="PF11001">
    <property type="entry name" value="AFUB_07903_YDR124W_hel"/>
    <property type="match status" value="1"/>
</dbReference>
<organism evidence="3 4">
    <name type="scientific">Glonium stellatum</name>
    <dbReference type="NCBI Taxonomy" id="574774"/>
    <lineage>
        <taxon>Eukaryota</taxon>
        <taxon>Fungi</taxon>
        <taxon>Dikarya</taxon>
        <taxon>Ascomycota</taxon>
        <taxon>Pezizomycotina</taxon>
        <taxon>Dothideomycetes</taxon>
        <taxon>Pleosporomycetidae</taxon>
        <taxon>Gloniales</taxon>
        <taxon>Gloniaceae</taxon>
        <taxon>Glonium</taxon>
    </lineage>
</organism>
<feature type="compositionally biased region" description="Basic residues" evidence="1">
    <location>
        <begin position="182"/>
        <end position="193"/>
    </location>
</feature>
<evidence type="ECO:0000313" key="4">
    <source>
        <dbReference type="Proteomes" id="UP000250140"/>
    </source>
</evidence>
<sequence length="652" mass="72959">MVTRSHESSESNMSAKRRRRGRGFRRDSTSAEVDRSSNPGNRRIAHPPSSAVVNATGAALKSCGLRPRAFAVAILHDDGRVTFETSSNTDRFNHLLFPKGGWERLQQTGEQNDVPPSVDDDDSHEDDETASPALSVGALFFSDDDDARRASSPPKNRYYLPPRVSRARKDRSPSPLDSPPGRRLRSSSGSRRKTAIDDSQSEDTQPTQAPSQPKPVPFYISNEKAVQDAYEKRLRQIQQMGLKKILKAWIKVAEPKKQPNYPYISSREGQNREPKVPPWWPIDRVIHKEPDHINKESRIILAVVMLRMRDRSPGWVAKLEESTKNLDLGNDERSKAVERVARRRKLLQSLYDIAKQEEEYYLGDIDGTTMYTMYDIPPIKDVPKKRVPSKSSGNKQSSKKAKHVPPPSSVQSTHQLVSPTARLGLENVAQPAPRYHHRLAEPPNSSVSASEAPHYNRHDGMLSGIPLAMTMQDTGLRHGYPDQQHNVIPPRFADSQMEIDGSFSYDAKNNQGLYGDPSRTYISLRDRNTYKPRVSPAVYNNWHPAPAAEPFSPSPTSYTTTPTHSYQPTVASYAERMDYSYPAPGHANQLAFQTPTPVTSPVELAPSTSQSFGQSSAHDLQERGPQSSLGASQYPGSNFRPASYNHYLMPDH</sequence>
<gene>
    <name evidence="3" type="ORF">AOQ84DRAFT_374455</name>
</gene>
<dbReference type="EMBL" id="KV749135">
    <property type="protein sequence ID" value="OCL10954.1"/>
    <property type="molecule type" value="Genomic_DNA"/>
</dbReference>
<dbReference type="AlphaFoldDB" id="A0A8E2JVQ2"/>
<proteinExistence type="predicted"/>
<accession>A0A8E2JVQ2</accession>
<evidence type="ECO:0000256" key="1">
    <source>
        <dbReference type="SAM" id="MobiDB-lite"/>
    </source>
</evidence>
<feature type="region of interest" description="Disordered" evidence="1">
    <location>
        <begin position="436"/>
        <end position="456"/>
    </location>
</feature>